<protein>
    <submittedName>
        <fullName evidence="1">(apollo) hypothetical protein</fullName>
    </submittedName>
</protein>
<gene>
    <name evidence="1" type="ORF">PAPOLLO_LOCUS6383</name>
</gene>
<comment type="caution">
    <text evidence="1">The sequence shown here is derived from an EMBL/GenBank/DDBJ whole genome shotgun (WGS) entry which is preliminary data.</text>
</comment>
<name>A0A8S3WI31_PARAO</name>
<proteinExistence type="predicted"/>
<dbReference type="OrthoDB" id="6909198at2759"/>
<evidence type="ECO:0000313" key="2">
    <source>
        <dbReference type="Proteomes" id="UP000691718"/>
    </source>
</evidence>
<dbReference type="AlphaFoldDB" id="A0A8S3WI31"/>
<dbReference type="Proteomes" id="UP000691718">
    <property type="component" value="Unassembled WGS sequence"/>
</dbReference>
<organism evidence="1 2">
    <name type="scientific">Parnassius apollo</name>
    <name type="common">Apollo butterfly</name>
    <name type="synonym">Papilio apollo</name>
    <dbReference type="NCBI Taxonomy" id="110799"/>
    <lineage>
        <taxon>Eukaryota</taxon>
        <taxon>Metazoa</taxon>
        <taxon>Ecdysozoa</taxon>
        <taxon>Arthropoda</taxon>
        <taxon>Hexapoda</taxon>
        <taxon>Insecta</taxon>
        <taxon>Pterygota</taxon>
        <taxon>Neoptera</taxon>
        <taxon>Endopterygota</taxon>
        <taxon>Lepidoptera</taxon>
        <taxon>Glossata</taxon>
        <taxon>Ditrysia</taxon>
        <taxon>Papilionoidea</taxon>
        <taxon>Papilionidae</taxon>
        <taxon>Parnassiinae</taxon>
        <taxon>Parnassini</taxon>
        <taxon>Parnassius</taxon>
        <taxon>Parnassius</taxon>
    </lineage>
</organism>
<evidence type="ECO:0000313" key="1">
    <source>
        <dbReference type="EMBL" id="CAG4960618.1"/>
    </source>
</evidence>
<dbReference type="EMBL" id="CAJQZP010000419">
    <property type="protein sequence ID" value="CAG4960618.1"/>
    <property type="molecule type" value="Genomic_DNA"/>
</dbReference>
<accession>A0A8S3WI31</accession>
<reference evidence="1" key="1">
    <citation type="submission" date="2021-04" db="EMBL/GenBank/DDBJ databases">
        <authorList>
            <person name="Tunstrom K."/>
        </authorList>
    </citation>
    <scope>NUCLEOTIDE SEQUENCE</scope>
</reference>
<keyword evidence="2" id="KW-1185">Reference proteome</keyword>
<sequence length="66" mass="7212">MYKSAVAEIACAGTNSINISGVADNEILISKEGPLNVEIATTWGTNKRRFSVREQSHQAIEAHNRL</sequence>